<accession>A0AAN7WJT2</accession>
<reference evidence="1" key="1">
    <citation type="submission" date="2023-08" db="EMBL/GenBank/DDBJ databases">
        <title>Black Yeasts Isolated from many extreme environments.</title>
        <authorList>
            <person name="Coleine C."/>
            <person name="Stajich J.E."/>
            <person name="Selbmann L."/>
        </authorList>
    </citation>
    <scope>NUCLEOTIDE SEQUENCE</scope>
    <source>
        <strain evidence="1">CCFEE 5810</strain>
    </source>
</reference>
<sequence length="321" mass="36275">MSDAQITASIPGALVAMSEVARCSAKYTPLLVDSETFGQGVQILRIMKMELQALRTLHKEHWTAYDEIMCFALRINSSATLEVQYDKRHRDEGDARGDQSTQFALRAELVDNFDAALQIIKIICSEPLYFNPAHPAASMASRQDDLRFKALPKSCFHALLFATFFLLRYFVPNSRDEGNASIQETARNHVRMAYECLRNAARPDLADEMYRGAAVVETLSRAAQCSPEWNEYKPRTHDRLGASIMFDALGMANRLRSKPTHLTTDLDAPQQPIRADTPFMAGLPETDSLEWDMFFQGVHADQVWDYAWPLNDVGNQDAWFG</sequence>
<comment type="caution">
    <text evidence="1">The sequence shown here is derived from an EMBL/GenBank/DDBJ whole genome shotgun (WGS) entry which is preliminary data.</text>
</comment>
<evidence type="ECO:0000313" key="1">
    <source>
        <dbReference type="EMBL" id="KAK5708010.1"/>
    </source>
</evidence>
<dbReference type="Proteomes" id="UP001310594">
    <property type="component" value="Unassembled WGS sequence"/>
</dbReference>
<dbReference type="EMBL" id="JAVRQU010000001">
    <property type="protein sequence ID" value="KAK5708010.1"/>
    <property type="molecule type" value="Genomic_DNA"/>
</dbReference>
<protein>
    <submittedName>
        <fullName evidence="1">Uncharacterized protein</fullName>
    </submittedName>
</protein>
<name>A0AAN7WJT2_9PEZI</name>
<dbReference type="AlphaFoldDB" id="A0AAN7WJT2"/>
<evidence type="ECO:0000313" key="2">
    <source>
        <dbReference type="Proteomes" id="UP001310594"/>
    </source>
</evidence>
<gene>
    <name evidence="1" type="ORF">LTR97_000550</name>
</gene>
<proteinExistence type="predicted"/>
<organism evidence="1 2">
    <name type="scientific">Elasticomyces elasticus</name>
    <dbReference type="NCBI Taxonomy" id="574655"/>
    <lineage>
        <taxon>Eukaryota</taxon>
        <taxon>Fungi</taxon>
        <taxon>Dikarya</taxon>
        <taxon>Ascomycota</taxon>
        <taxon>Pezizomycotina</taxon>
        <taxon>Dothideomycetes</taxon>
        <taxon>Dothideomycetidae</taxon>
        <taxon>Mycosphaerellales</taxon>
        <taxon>Teratosphaeriaceae</taxon>
        <taxon>Elasticomyces</taxon>
    </lineage>
</organism>